<dbReference type="InterPro" id="IPR025951">
    <property type="entry name" value="GXWXG_dom"/>
</dbReference>
<gene>
    <name evidence="3" type="ORF">AAE021_06855</name>
</gene>
<protein>
    <submittedName>
        <fullName evidence="3">DUF4334 domain-containing protein</fullName>
    </submittedName>
</protein>
<evidence type="ECO:0000313" key="3">
    <source>
        <dbReference type="EMBL" id="WZP17268.1"/>
    </source>
</evidence>
<feature type="domain" description="DUF4334" evidence="2">
    <location>
        <begin position="128"/>
        <end position="183"/>
    </location>
</feature>
<proteinExistence type="predicted"/>
<dbReference type="EMBL" id="CP151657">
    <property type="protein sequence ID" value="WZP17268.1"/>
    <property type="molecule type" value="Genomic_DNA"/>
</dbReference>
<organism evidence="3 4">
    <name type="scientific">Arthrobacter citreus</name>
    <dbReference type="NCBI Taxonomy" id="1670"/>
    <lineage>
        <taxon>Bacteria</taxon>
        <taxon>Bacillati</taxon>
        <taxon>Actinomycetota</taxon>
        <taxon>Actinomycetes</taxon>
        <taxon>Micrococcales</taxon>
        <taxon>Micrococcaceae</taxon>
        <taxon>Arthrobacter</taxon>
    </lineage>
</organism>
<evidence type="ECO:0000313" key="4">
    <source>
        <dbReference type="Proteomes" id="UP001448858"/>
    </source>
</evidence>
<dbReference type="Pfam" id="PF14232">
    <property type="entry name" value="DUF4334"/>
    <property type="match status" value="1"/>
</dbReference>
<dbReference type="InterPro" id="IPR025568">
    <property type="entry name" value="DUF4334"/>
</dbReference>
<dbReference type="Proteomes" id="UP001448858">
    <property type="component" value="Chromosome"/>
</dbReference>
<evidence type="ECO:0000259" key="1">
    <source>
        <dbReference type="Pfam" id="PF14231"/>
    </source>
</evidence>
<evidence type="ECO:0000259" key="2">
    <source>
        <dbReference type="Pfam" id="PF14232"/>
    </source>
</evidence>
<name>A0ABZ3A153_9MICC</name>
<sequence length="188" mass="20869">MSQPNEQTPADQLRSMSGGAVPAEALAFFDSLPPVQLDEMSGSWRGAELPTGHRLDGVLGILGWQGKRFDDGDSVHPLIFETSTGRRFEFNPGLVPLNLALRCGPLLRQRAVGRIVRPLLQLARTTKPRARLRMMEYRGVVSATMIYDALPVNDAFRRVDTNTLLGAMDMREPGPPFIFSLHRMSPDQ</sequence>
<dbReference type="Pfam" id="PF14231">
    <property type="entry name" value="GXWXG"/>
    <property type="match status" value="1"/>
</dbReference>
<dbReference type="RefSeq" id="WP_342024865.1">
    <property type="nucleotide sequence ID" value="NZ_CP151657.1"/>
</dbReference>
<feature type="domain" description="GXWXG" evidence="1">
    <location>
        <begin position="27"/>
        <end position="85"/>
    </location>
</feature>
<reference evidence="3 4" key="1">
    <citation type="submission" date="2024-04" db="EMBL/GenBank/DDBJ databases">
        <title>Arthrobacter sp. from Plains bison fecal sample.</title>
        <authorList>
            <person name="Ruzzini A."/>
        </authorList>
    </citation>
    <scope>NUCLEOTIDE SEQUENCE [LARGE SCALE GENOMIC DNA]</scope>
    <source>
        <strain evidence="3 4">EINP1</strain>
    </source>
</reference>
<accession>A0ABZ3A153</accession>
<dbReference type="Gene3D" id="2.40.128.580">
    <property type="entry name" value="GXWXG domain"/>
    <property type="match status" value="1"/>
</dbReference>
<keyword evidence="4" id="KW-1185">Reference proteome</keyword>